<dbReference type="Proteomes" id="UP000236333">
    <property type="component" value="Unassembled WGS sequence"/>
</dbReference>
<evidence type="ECO:0000256" key="1">
    <source>
        <dbReference type="ARBA" id="ARBA00007197"/>
    </source>
</evidence>
<keyword evidence="7" id="KW-1185">Reference proteome</keyword>
<reference evidence="6 7" key="1">
    <citation type="journal article" date="2017" name="Mol. Biol. Evol.">
        <title>The 4-celled Tetrabaena socialis nuclear genome reveals the essential components for genetic control of cell number at the origin of multicellularity in the volvocine lineage.</title>
        <authorList>
            <person name="Featherston J."/>
            <person name="Arakaki Y."/>
            <person name="Hanschen E.R."/>
            <person name="Ferris P.J."/>
            <person name="Michod R.E."/>
            <person name="Olson B.J.S.C."/>
            <person name="Nozaki H."/>
            <person name="Durand P.M."/>
        </authorList>
    </citation>
    <scope>NUCLEOTIDE SEQUENCE [LARGE SCALE GENOMIC DNA]</scope>
    <source>
        <strain evidence="6 7">NIES-571</strain>
    </source>
</reference>
<dbReference type="Gene3D" id="1.20.5.710">
    <property type="entry name" value="Single helix bin"/>
    <property type="match status" value="1"/>
</dbReference>
<accession>A0A2J7ZZQ4</accession>
<dbReference type="CDD" id="cd00387">
    <property type="entry name" value="Ribosomal_L7_L12"/>
    <property type="match status" value="1"/>
</dbReference>
<dbReference type="InterPro" id="IPR008932">
    <property type="entry name" value="Ribosomal_bL12_oligo"/>
</dbReference>
<keyword evidence="3" id="KW-0687">Ribonucleoprotein</keyword>
<dbReference type="GO" id="GO:0006412">
    <property type="term" value="P:translation"/>
    <property type="evidence" value="ECO:0007669"/>
    <property type="project" value="InterPro"/>
</dbReference>
<dbReference type="InterPro" id="IPR000206">
    <property type="entry name" value="Ribosomal_bL12"/>
</dbReference>
<dbReference type="Pfam" id="PF00542">
    <property type="entry name" value="Ribosomal_L12"/>
    <property type="match status" value="1"/>
</dbReference>
<dbReference type="NCBIfam" id="TIGR00855">
    <property type="entry name" value="L12"/>
    <property type="match status" value="1"/>
</dbReference>
<dbReference type="PANTHER" id="PTHR45987">
    <property type="entry name" value="39S RIBOSOMAL PROTEIN L12"/>
    <property type="match status" value="1"/>
</dbReference>
<dbReference type="InterPro" id="IPR036235">
    <property type="entry name" value="Ribosomal_bL12_oligo_N_sf"/>
</dbReference>
<evidence type="ECO:0000313" key="6">
    <source>
        <dbReference type="EMBL" id="PNH05749.1"/>
    </source>
</evidence>
<dbReference type="PANTHER" id="PTHR45987:SF4">
    <property type="entry name" value="LARGE RIBOSOMAL SUBUNIT PROTEIN BL12M"/>
    <property type="match status" value="1"/>
</dbReference>
<dbReference type="SUPFAM" id="SSF48300">
    <property type="entry name" value="Ribosomal protein L7/12, oligomerisation (N-terminal) domain"/>
    <property type="match status" value="1"/>
</dbReference>
<evidence type="ECO:0000256" key="3">
    <source>
        <dbReference type="ARBA" id="ARBA00023274"/>
    </source>
</evidence>
<evidence type="ECO:0000256" key="2">
    <source>
        <dbReference type="ARBA" id="ARBA00022980"/>
    </source>
</evidence>
<name>A0A2J7ZZQ4_9CHLO</name>
<organism evidence="6 7">
    <name type="scientific">Tetrabaena socialis</name>
    <dbReference type="NCBI Taxonomy" id="47790"/>
    <lineage>
        <taxon>Eukaryota</taxon>
        <taxon>Viridiplantae</taxon>
        <taxon>Chlorophyta</taxon>
        <taxon>core chlorophytes</taxon>
        <taxon>Chlorophyceae</taxon>
        <taxon>CS clade</taxon>
        <taxon>Chlamydomonadales</taxon>
        <taxon>Tetrabaenaceae</taxon>
        <taxon>Tetrabaena</taxon>
    </lineage>
</organism>
<dbReference type="GO" id="GO:0005840">
    <property type="term" value="C:ribosome"/>
    <property type="evidence" value="ECO:0007669"/>
    <property type="project" value="UniProtKB-KW"/>
</dbReference>
<dbReference type="InterPro" id="IPR014719">
    <property type="entry name" value="Ribosomal_bL12_C/ClpS-like"/>
</dbReference>
<proteinExistence type="inferred from homology"/>
<dbReference type="GO" id="GO:0003729">
    <property type="term" value="F:mRNA binding"/>
    <property type="evidence" value="ECO:0007669"/>
    <property type="project" value="TreeGrafter"/>
</dbReference>
<evidence type="ECO:0000259" key="5">
    <source>
        <dbReference type="Pfam" id="PF16320"/>
    </source>
</evidence>
<gene>
    <name evidence="6" type="ORF">TSOC_007975</name>
</gene>
<dbReference type="GO" id="GO:1990904">
    <property type="term" value="C:ribonucleoprotein complex"/>
    <property type="evidence" value="ECO:0007669"/>
    <property type="project" value="UniProtKB-KW"/>
</dbReference>
<protein>
    <submittedName>
        <fullName evidence="6">50S ribosomal protein L12, chloroplastic</fullName>
    </submittedName>
</protein>
<evidence type="ECO:0000313" key="7">
    <source>
        <dbReference type="Proteomes" id="UP000236333"/>
    </source>
</evidence>
<comment type="similarity">
    <text evidence="1">Belongs to the bacterial ribosomal protein bL12 family.</text>
</comment>
<feature type="domain" description="Large ribosomal subunit protein bL12 C-terminal" evidence="4">
    <location>
        <begin position="96"/>
        <end position="162"/>
    </location>
</feature>
<dbReference type="Gene3D" id="3.30.1390.10">
    <property type="match status" value="1"/>
</dbReference>
<keyword evidence="2 6" id="KW-0689">Ribosomal protein</keyword>
<evidence type="ECO:0000259" key="4">
    <source>
        <dbReference type="Pfam" id="PF00542"/>
    </source>
</evidence>
<comment type="caution">
    <text evidence="6">The sequence shown here is derived from an EMBL/GenBank/DDBJ whole genome shotgun (WGS) entry which is preliminary data.</text>
</comment>
<dbReference type="GO" id="GO:0005737">
    <property type="term" value="C:cytoplasm"/>
    <property type="evidence" value="ECO:0007669"/>
    <property type="project" value="UniProtKB-ARBA"/>
</dbReference>
<sequence>MALCMQTRSIAGVRPAARSAVRSAPFRGSRVVVRASPAVSDIVDKLKTLTLLEASELVSEIERTFGVDASAAAPAAMSAAPVAAAAAPVVEEKTTFDVVLEAIPADKKVGVYKVVRNIAGIAVNQVKEFTATLPKVLKEAMSKEDAEAAKAQLVEVGATAKVV</sequence>
<feature type="domain" description="Large ribosomal subunit protein bL12 oligomerization" evidence="5">
    <location>
        <begin position="40"/>
        <end position="87"/>
    </location>
</feature>
<dbReference type="GO" id="GO:0003735">
    <property type="term" value="F:structural constituent of ribosome"/>
    <property type="evidence" value="ECO:0007669"/>
    <property type="project" value="InterPro"/>
</dbReference>
<dbReference type="HAMAP" id="MF_00368">
    <property type="entry name" value="Ribosomal_bL12"/>
    <property type="match status" value="1"/>
</dbReference>
<dbReference type="SUPFAM" id="SSF54736">
    <property type="entry name" value="ClpS-like"/>
    <property type="match status" value="1"/>
</dbReference>
<dbReference type="AlphaFoldDB" id="A0A2J7ZZQ4"/>
<dbReference type="Pfam" id="PF16320">
    <property type="entry name" value="Ribosomal_L12_N"/>
    <property type="match status" value="1"/>
</dbReference>
<dbReference type="InterPro" id="IPR013823">
    <property type="entry name" value="Ribosomal_bL12_C"/>
</dbReference>
<dbReference type="EMBL" id="PGGS01000282">
    <property type="protein sequence ID" value="PNH05749.1"/>
    <property type="molecule type" value="Genomic_DNA"/>
</dbReference>
<dbReference type="OrthoDB" id="250175at2759"/>